<name>A0A820G8R2_9BILA</name>
<comment type="caution">
    <text evidence="1">The sequence shown here is derived from an EMBL/GenBank/DDBJ whole genome shotgun (WGS) entry which is preliminary data.</text>
</comment>
<accession>A0A820G8R2</accession>
<sequence>MLDSGLHIP</sequence>
<gene>
    <name evidence="1" type="ORF">FNK824_LOCUS39684</name>
</gene>
<proteinExistence type="predicted"/>
<feature type="non-terminal residue" evidence="1">
    <location>
        <position position="9"/>
    </location>
</feature>
<organism evidence="1 2">
    <name type="scientific">Rotaria sordida</name>
    <dbReference type="NCBI Taxonomy" id="392033"/>
    <lineage>
        <taxon>Eukaryota</taxon>
        <taxon>Metazoa</taxon>
        <taxon>Spiralia</taxon>
        <taxon>Gnathifera</taxon>
        <taxon>Rotifera</taxon>
        <taxon>Eurotatoria</taxon>
        <taxon>Bdelloidea</taxon>
        <taxon>Philodinida</taxon>
        <taxon>Philodinidae</taxon>
        <taxon>Rotaria</taxon>
    </lineage>
</organism>
<dbReference type="Proteomes" id="UP000663874">
    <property type="component" value="Unassembled WGS sequence"/>
</dbReference>
<evidence type="ECO:0000313" key="2">
    <source>
        <dbReference type="Proteomes" id="UP000663874"/>
    </source>
</evidence>
<reference evidence="1" key="1">
    <citation type="submission" date="2021-02" db="EMBL/GenBank/DDBJ databases">
        <authorList>
            <person name="Nowell W R."/>
        </authorList>
    </citation>
    <scope>NUCLEOTIDE SEQUENCE</scope>
</reference>
<protein>
    <submittedName>
        <fullName evidence="1">Uncharacterized protein</fullName>
    </submittedName>
</protein>
<dbReference type="EMBL" id="CAJOBE010027009">
    <property type="protein sequence ID" value="CAF4275589.1"/>
    <property type="molecule type" value="Genomic_DNA"/>
</dbReference>
<evidence type="ECO:0000313" key="1">
    <source>
        <dbReference type="EMBL" id="CAF4275589.1"/>
    </source>
</evidence>